<organism evidence="1 2">
    <name type="scientific">Cohnella boryungensis</name>
    <dbReference type="NCBI Taxonomy" id="768479"/>
    <lineage>
        <taxon>Bacteria</taxon>
        <taxon>Bacillati</taxon>
        <taxon>Bacillota</taxon>
        <taxon>Bacilli</taxon>
        <taxon>Bacillales</taxon>
        <taxon>Paenibacillaceae</taxon>
        <taxon>Cohnella</taxon>
    </lineage>
</organism>
<dbReference type="Proteomes" id="UP001595755">
    <property type="component" value="Unassembled WGS sequence"/>
</dbReference>
<evidence type="ECO:0000313" key="2">
    <source>
        <dbReference type="Proteomes" id="UP001595755"/>
    </source>
</evidence>
<reference evidence="2" key="1">
    <citation type="journal article" date="2019" name="Int. J. Syst. Evol. Microbiol.">
        <title>The Global Catalogue of Microorganisms (GCM) 10K type strain sequencing project: providing services to taxonomists for standard genome sequencing and annotation.</title>
        <authorList>
            <consortium name="The Broad Institute Genomics Platform"/>
            <consortium name="The Broad Institute Genome Sequencing Center for Infectious Disease"/>
            <person name="Wu L."/>
            <person name="Ma J."/>
        </authorList>
    </citation>
    <scope>NUCLEOTIDE SEQUENCE [LARGE SCALE GENOMIC DNA]</scope>
    <source>
        <strain evidence="2">CGMCC 4.1641</strain>
    </source>
</reference>
<protein>
    <submittedName>
        <fullName evidence="1">Uncharacterized protein</fullName>
    </submittedName>
</protein>
<proteinExistence type="predicted"/>
<comment type="caution">
    <text evidence="1">The sequence shown here is derived from an EMBL/GenBank/DDBJ whole genome shotgun (WGS) entry which is preliminary data.</text>
</comment>
<keyword evidence="2" id="KW-1185">Reference proteome</keyword>
<accession>A0ABV8SDU5</accession>
<dbReference type="EMBL" id="JBHSED010000040">
    <property type="protein sequence ID" value="MFC4305726.1"/>
    <property type="molecule type" value="Genomic_DNA"/>
</dbReference>
<sequence length="104" mass="11899">MNNPIAEGDAAVNDNRSTPLEQPLRRLLDPSYPLCREDVLWALGFIKKKVADRAPEWSGLDRPQLLAHFACFADMALLLLHRRSPSLQETECFRAMLRDLLPRD</sequence>
<evidence type="ECO:0000313" key="1">
    <source>
        <dbReference type="EMBL" id="MFC4305726.1"/>
    </source>
</evidence>
<gene>
    <name evidence="1" type="ORF">ACFO1S_20055</name>
</gene>
<name>A0ABV8SDU5_9BACL</name>